<dbReference type="EMBL" id="GBHO01015987">
    <property type="protein sequence ID" value="JAG27617.1"/>
    <property type="molecule type" value="Transcribed_RNA"/>
</dbReference>
<keyword evidence="6 9" id="KW-0326">Glycosidase</keyword>
<keyword evidence="10" id="KW-0732">Signal</keyword>
<evidence type="ECO:0000313" key="11">
    <source>
        <dbReference type="EMBL" id="JAG27617.1"/>
    </source>
</evidence>
<name>A0A0A9Y3L8_LYGHE</name>
<sequence length="491" mass="55738">MKGVCGLVLSLFVVGCSANDGLPVASHTMFPSGFKFGAATASYQVEGGWNADGKGMNIWDNITHERPDFIADRTNGDVADDSYRKYKEDVQILKSIGFQMYRFSISWARVLPTGKIDNVNQAGLDYYMNLIDELRANGIEPMVTMYHWDLPQTLQDIGGWLNADIAQIFADYADLLFKTYGDKVKWWVTINEPLSVVTGYSADNFAPALNMAGIGDYVSGHNLLRAHAKAYRLYQQKYSHQRGKVSMAFCGNICQPLTLSPEDVAAADRCYQFSYGWFAHPTFFGDYHPILRQLVDKNSKIEGRNESRLPRFTEEEIADLAGSVDYVGLNYYGPLMAWNGSAGSIPSRDHDAQVRYKFDDSWEVCPSDWMRVVPQGLRLLTNKVKEEYGNPMVIITENGVADDGTDPLNDLQRISYYERHLAELRRAIYEDGCNVVGHTSWSIMDNFEWRDGYTKKFGMVSVDYGSPSRTRTFKKSAYWFQNYLAMHKLYQ</sequence>
<evidence type="ECO:0000256" key="6">
    <source>
        <dbReference type="ARBA" id="ARBA00023295"/>
    </source>
</evidence>
<dbReference type="FunFam" id="3.20.20.80:FF:000013">
    <property type="entry name" value="lactase-phlorizin hydrolase"/>
    <property type="match status" value="1"/>
</dbReference>
<evidence type="ECO:0000256" key="9">
    <source>
        <dbReference type="RuleBase" id="RU004468"/>
    </source>
</evidence>
<dbReference type="Gene3D" id="3.20.20.80">
    <property type="entry name" value="Glycosidases"/>
    <property type="match status" value="1"/>
</dbReference>
<dbReference type="PRINTS" id="PR00131">
    <property type="entry name" value="GLHYDRLASE1"/>
</dbReference>
<organism evidence="11">
    <name type="scientific">Lygus hesperus</name>
    <name type="common">Western plant bug</name>
    <dbReference type="NCBI Taxonomy" id="30085"/>
    <lineage>
        <taxon>Eukaryota</taxon>
        <taxon>Metazoa</taxon>
        <taxon>Ecdysozoa</taxon>
        <taxon>Arthropoda</taxon>
        <taxon>Hexapoda</taxon>
        <taxon>Insecta</taxon>
        <taxon>Pterygota</taxon>
        <taxon>Neoptera</taxon>
        <taxon>Paraneoptera</taxon>
        <taxon>Hemiptera</taxon>
        <taxon>Heteroptera</taxon>
        <taxon>Panheteroptera</taxon>
        <taxon>Cimicomorpha</taxon>
        <taxon>Miridae</taxon>
        <taxon>Mirini</taxon>
        <taxon>Lygus</taxon>
    </lineage>
</organism>
<dbReference type="AlphaFoldDB" id="A0A0A9Y3L8"/>
<comment type="subunit">
    <text evidence="2">Homodimer.</text>
</comment>
<feature type="signal peptide" evidence="10">
    <location>
        <begin position="1"/>
        <end position="18"/>
    </location>
</feature>
<evidence type="ECO:0000256" key="4">
    <source>
        <dbReference type="ARBA" id="ARBA00022801"/>
    </source>
</evidence>
<dbReference type="InterPro" id="IPR001360">
    <property type="entry name" value="Glyco_hydro_1"/>
</dbReference>
<evidence type="ECO:0000256" key="3">
    <source>
        <dbReference type="ARBA" id="ARBA00012744"/>
    </source>
</evidence>
<keyword evidence="5" id="KW-0325">Glycoprotein</keyword>
<feature type="active site" description="Nucleophile" evidence="7">
    <location>
        <position position="397"/>
    </location>
</feature>
<evidence type="ECO:0000256" key="10">
    <source>
        <dbReference type="SAM" id="SignalP"/>
    </source>
</evidence>
<dbReference type="SUPFAM" id="SSF51445">
    <property type="entry name" value="(Trans)glycosidases"/>
    <property type="match status" value="1"/>
</dbReference>
<dbReference type="EC" id="3.2.1.21" evidence="3"/>
<dbReference type="PANTHER" id="PTHR10353">
    <property type="entry name" value="GLYCOSYL HYDROLASE"/>
    <property type="match status" value="1"/>
</dbReference>
<evidence type="ECO:0000256" key="7">
    <source>
        <dbReference type="PROSITE-ProRule" id="PRU10055"/>
    </source>
</evidence>
<evidence type="ECO:0000256" key="1">
    <source>
        <dbReference type="ARBA" id="ARBA00010838"/>
    </source>
</evidence>
<dbReference type="InterPro" id="IPR018120">
    <property type="entry name" value="Glyco_hydro_1_AS"/>
</dbReference>
<gene>
    <name evidence="11" type="primary">MYRO1_19</name>
    <name evidence="11" type="ORF">CM83_68742</name>
</gene>
<feature type="chain" id="PRO_5002051787" description="beta-glucosidase" evidence="10">
    <location>
        <begin position="19"/>
        <end position="491"/>
    </location>
</feature>
<reference evidence="11" key="2">
    <citation type="submission" date="2014-07" db="EMBL/GenBank/DDBJ databases">
        <authorList>
            <person name="Hull J."/>
        </authorList>
    </citation>
    <scope>NUCLEOTIDE SEQUENCE</scope>
</reference>
<dbReference type="PROSITE" id="PS00653">
    <property type="entry name" value="GLYCOSYL_HYDROL_F1_2"/>
    <property type="match status" value="1"/>
</dbReference>
<evidence type="ECO:0000256" key="5">
    <source>
        <dbReference type="ARBA" id="ARBA00023180"/>
    </source>
</evidence>
<reference evidence="11" key="1">
    <citation type="journal article" date="2014" name="PLoS ONE">
        <title>Transcriptome-Based Identification of ABC Transporters in the Western Tarnished Plant Bug Lygus hesperus.</title>
        <authorList>
            <person name="Hull J.J."/>
            <person name="Chaney K."/>
            <person name="Geib S.M."/>
            <person name="Fabrick J.A."/>
            <person name="Brent C.S."/>
            <person name="Walsh D."/>
            <person name="Lavine L.C."/>
        </authorList>
    </citation>
    <scope>NUCLEOTIDE SEQUENCE</scope>
</reference>
<evidence type="ECO:0000256" key="2">
    <source>
        <dbReference type="ARBA" id="ARBA00011738"/>
    </source>
</evidence>
<dbReference type="InterPro" id="IPR033132">
    <property type="entry name" value="GH_1_N_CS"/>
</dbReference>
<dbReference type="PROSITE" id="PS00572">
    <property type="entry name" value="GLYCOSYL_HYDROL_F1_1"/>
    <property type="match status" value="1"/>
</dbReference>
<dbReference type="PANTHER" id="PTHR10353:SF36">
    <property type="entry name" value="LP05116P"/>
    <property type="match status" value="1"/>
</dbReference>
<proteinExistence type="inferred from homology"/>
<keyword evidence="4 9" id="KW-0378">Hydrolase</keyword>
<protein>
    <recommendedName>
        <fullName evidence="3">beta-glucosidase</fullName>
        <ecNumber evidence="3">3.2.1.21</ecNumber>
    </recommendedName>
</protein>
<accession>A0A0A9Y3L8</accession>
<dbReference type="GO" id="GO:0005975">
    <property type="term" value="P:carbohydrate metabolic process"/>
    <property type="evidence" value="ECO:0007669"/>
    <property type="project" value="InterPro"/>
</dbReference>
<dbReference type="Pfam" id="PF00232">
    <property type="entry name" value="Glyco_hydro_1"/>
    <property type="match status" value="1"/>
</dbReference>
<dbReference type="InterPro" id="IPR017853">
    <property type="entry name" value="GH"/>
</dbReference>
<dbReference type="GO" id="GO:0008422">
    <property type="term" value="F:beta-glucosidase activity"/>
    <property type="evidence" value="ECO:0007669"/>
    <property type="project" value="TreeGrafter"/>
</dbReference>
<dbReference type="PROSITE" id="PS51257">
    <property type="entry name" value="PROKAR_LIPOPROTEIN"/>
    <property type="match status" value="1"/>
</dbReference>
<comment type="similarity">
    <text evidence="1 8">Belongs to the glycosyl hydrolase 1 family.</text>
</comment>
<evidence type="ECO:0000256" key="8">
    <source>
        <dbReference type="RuleBase" id="RU003690"/>
    </source>
</evidence>